<evidence type="ECO:0000313" key="3">
    <source>
        <dbReference type="Proteomes" id="UP000622610"/>
    </source>
</evidence>
<dbReference type="AlphaFoldDB" id="A0A917N3C2"/>
<protein>
    <submittedName>
        <fullName evidence="2">Uncharacterized protein</fullName>
    </submittedName>
</protein>
<feature type="transmembrane region" description="Helical" evidence="1">
    <location>
        <begin position="380"/>
        <end position="397"/>
    </location>
</feature>
<feature type="transmembrane region" description="Helical" evidence="1">
    <location>
        <begin position="120"/>
        <end position="141"/>
    </location>
</feature>
<sequence length="472" mass="53728">MIKNNNKSLNLVIELLLIFSVYLIIGRLLIHSGDDWAWGGEIGIQRLQTGFDNYNGRYIGNIIEMIITRNMFLRLFFYAGINTGIIFLSYKLLDKKFLPRYYFLALLLIPIDIYKQTFGWLAGFANYNVSTFFILLVFYLVIKCESNLTSTILISISAFVSQFFVENVSIANVLLAAIGLIIALRNKEKIISCLAWLVGSGLGLILMFMNTAYHAQDNMRGISNVNINNFTSTLLTSWSELFVKENALLLVAFSIVIYFLNNKKGFLAFLPIPIATYFAIRYLFNISYPTQSILTLAVELIFILVFLFTLIFTVFKSSEITSKSKSIFYFYLFSAVILLGPFLVLTPFGPRNILTSYVLLVLCLFELLSSARIPMPSSKIISLLTITLSIVFISLHLTNKIAENKRITALKNDVSNGMTEVVFERLPYEFLGHDLTPLDGSVQSNRQKMYHNIPKEVKFNITEYKASSRLKR</sequence>
<name>A0A917N3C2_9ENTE</name>
<dbReference type="RefSeq" id="WP_188366375.1">
    <property type="nucleotide sequence ID" value="NZ_BMDT01000001.1"/>
</dbReference>
<proteinExistence type="predicted"/>
<keyword evidence="1" id="KW-0472">Membrane</keyword>
<reference evidence="2" key="1">
    <citation type="journal article" date="2014" name="Int. J. Syst. Evol. Microbiol.">
        <title>Complete genome sequence of Corynebacterium casei LMG S-19264T (=DSM 44701T), isolated from a smear-ripened cheese.</title>
        <authorList>
            <consortium name="US DOE Joint Genome Institute (JGI-PGF)"/>
            <person name="Walter F."/>
            <person name="Albersmeier A."/>
            <person name="Kalinowski J."/>
            <person name="Ruckert C."/>
        </authorList>
    </citation>
    <scope>NUCLEOTIDE SEQUENCE</scope>
    <source>
        <strain evidence="2">CCM 8433</strain>
    </source>
</reference>
<feature type="transmembrane region" description="Helical" evidence="1">
    <location>
        <begin position="12"/>
        <end position="30"/>
    </location>
</feature>
<feature type="transmembrane region" description="Helical" evidence="1">
    <location>
        <begin position="193"/>
        <end position="213"/>
    </location>
</feature>
<feature type="transmembrane region" description="Helical" evidence="1">
    <location>
        <begin position="170"/>
        <end position="186"/>
    </location>
</feature>
<keyword evidence="1" id="KW-0812">Transmembrane</keyword>
<keyword evidence="1" id="KW-1133">Transmembrane helix</keyword>
<dbReference type="Proteomes" id="UP000622610">
    <property type="component" value="Unassembled WGS sequence"/>
</dbReference>
<dbReference type="EMBL" id="BMDT01000001">
    <property type="protein sequence ID" value="GGI64520.1"/>
    <property type="molecule type" value="Genomic_DNA"/>
</dbReference>
<feature type="transmembrane region" description="Helical" evidence="1">
    <location>
        <begin position="327"/>
        <end position="348"/>
    </location>
</feature>
<feature type="transmembrane region" description="Helical" evidence="1">
    <location>
        <begin position="267"/>
        <end position="284"/>
    </location>
</feature>
<accession>A0A917N3C2</accession>
<feature type="transmembrane region" description="Helical" evidence="1">
    <location>
        <begin position="241"/>
        <end position="260"/>
    </location>
</feature>
<feature type="transmembrane region" description="Helical" evidence="1">
    <location>
        <begin position="296"/>
        <end position="315"/>
    </location>
</feature>
<organism evidence="2 3">
    <name type="scientific">Enterococcus alcedinis</name>
    <dbReference type="NCBI Taxonomy" id="1274384"/>
    <lineage>
        <taxon>Bacteria</taxon>
        <taxon>Bacillati</taxon>
        <taxon>Bacillota</taxon>
        <taxon>Bacilli</taxon>
        <taxon>Lactobacillales</taxon>
        <taxon>Enterococcaceae</taxon>
        <taxon>Enterococcus</taxon>
    </lineage>
</organism>
<feature type="transmembrane region" description="Helical" evidence="1">
    <location>
        <begin position="71"/>
        <end position="90"/>
    </location>
</feature>
<evidence type="ECO:0000256" key="1">
    <source>
        <dbReference type="SAM" id="Phobius"/>
    </source>
</evidence>
<gene>
    <name evidence="2" type="ORF">GCM10011482_01740</name>
</gene>
<comment type="caution">
    <text evidence="2">The sequence shown here is derived from an EMBL/GenBank/DDBJ whole genome shotgun (WGS) entry which is preliminary data.</text>
</comment>
<evidence type="ECO:0000313" key="2">
    <source>
        <dbReference type="EMBL" id="GGI64520.1"/>
    </source>
</evidence>
<keyword evidence="3" id="KW-1185">Reference proteome</keyword>
<reference evidence="2" key="2">
    <citation type="submission" date="2020-09" db="EMBL/GenBank/DDBJ databases">
        <authorList>
            <person name="Sun Q."/>
            <person name="Sedlacek I."/>
        </authorList>
    </citation>
    <scope>NUCLEOTIDE SEQUENCE</scope>
    <source>
        <strain evidence="2">CCM 8433</strain>
    </source>
</reference>